<dbReference type="EMBL" id="CP072754">
    <property type="protein sequence ID" value="QUC18086.1"/>
    <property type="molecule type" value="Genomic_DNA"/>
</dbReference>
<dbReference type="RefSeq" id="XP_042995759.1">
    <property type="nucleotide sequence ID" value="XM_043139825.1"/>
</dbReference>
<sequence length="102" mass="11281">MGICKLRLSRHDLNHHMRLRVTDVLKYWQRAAGSGQQALGTGRQAVDGNGNLSRQKGLCFNTRVIPEDDDSPVQLDLPSEPLVVGGLQFSIRDSRIPVTACQ</sequence>
<reference evidence="1" key="1">
    <citation type="submission" date="2020-03" db="EMBL/GenBank/DDBJ databases">
        <title>A mixture of massive structural variations and highly conserved coding sequences in Ustilaginoidea virens genome.</title>
        <authorList>
            <person name="Zhang K."/>
            <person name="Zhao Z."/>
            <person name="Zhang Z."/>
            <person name="Li Y."/>
            <person name="Hsiang T."/>
            <person name="Sun W."/>
        </authorList>
    </citation>
    <scope>NUCLEOTIDE SEQUENCE</scope>
    <source>
        <strain evidence="1">UV-8b</strain>
    </source>
</reference>
<proteinExistence type="predicted"/>
<evidence type="ECO:0000313" key="1">
    <source>
        <dbReference type="EMBL" id="QUC18086.1"/>
    </source>
</evidence>
<accession>A0A8E5HMC6</accession>
<name>A0A8E5HMC6_USTVR</name>
<evidence type="ECO:0000313" key="2">
    <source>
        <dbReference type="Proteomes" id="UP000027002"/>
    </source>
</evidence>
<dbReference type="AlphaFoldDB" id="A0A8E5HMC6"/>
<organism evidence="1 2">
    <name type="scientific">Ustilaginoidea virens</name>
    <name type="common">Rice false smut fungus</name>
    <name type="synonym">Villosiclava virens</name>
    <dbReference type="NCBI Taxonomy" id="1159556"/>
    <lineage>
        <taxon>Eukaryota</taxon>
        <taxon>Fungi</taxon>
        <taxon>Dikarya</taxon>
        <taxon>Ascomycota</taxon>
        <taxon>Pezizomycotina</taxon>
        <taxon>Sordariomycetes</taxon>
        <taxon>Hypocreomycetidae</taxon>
        <taxon>Hypocreales</taxon>
        <taxon>Clavicipitaceae</taxon>
        <taxon>Ustilaginoidea</taxon>
    </lineage>
</organism>
<gene>
    <name evidence="1" type="ORF">UV8b_02327</name>
</gene>
<dbReference type="Proteomes" id="UP000027002">
    <property type="component" value="Chromosome 2"/>
</dbReference>
<dbReference type="KEGG" id="uvi:66063105"/>
<dbReference type="GeneID" id="66063105"/>
<keyword evidence="2" id="KW-1185">Reference proteome</keyword>
<protein>
    <submittedName>
        <fullName evidence="1">Uncharacterized protein</fullName>
    </submittedName>
</protein>